<dbReference type="InterPro" id="IPR050109">
    <property type="entry name" value="HTH-type_TetR-like_transc_reg"/>
</dbReference>
<dbReference type="RefSeq" id="WP_164896537.1">
    <property type="nucleotide sequence ID" value="NZ_SAYU02000002.1"/>
</dbReference>
<dbReference type="AlphaFoldDB" id="A0A8T6QXU2"/>
<organism evidence="7 8">
    <name type="scientific">Phycicoccus flavus</name>
    <dbReference type="NCBI Taxonomy" id="2502783"/>
    <lineage>
        <taxon>Bacteria</taxon>
        <taxon>Bacillati</taxon>
        <taxon>Actinomycetota</taxon>
        <taxon>Actinomycetes</taxon>
        <taxon>Micrococcales</taxon>
        <taxon>Intrasporangiaceae</taxon>
        <taxon>Phycicoccus</taxon>
    </lineage>
</organism>
<dbReference type="GO" id="GO:0046677">
    <property type="term" value="P:response to antibiotic"/>
    <property type="evidence" value="ECO:0007669"/>
    <property type="project" value="InterPro"/>
</dbReference>
<comment type="caution">
    <text evidence="7">The sequence shown here is derived from an EMBL/GenBank/DDBJ whole genome shotgun (WGS) entry which is preliminary data.</text>
</comment>
<dbReference type="InterPro" id="IPR036271">
    <property type="entry name" value="Tet_transcr_reg_TetR-rel_C_sf"/>
</dbReference>
<dbReference type="Pfam" id="PF02909">
    <property type="entry name" value="TetR_C_1"/>
    <property type="match status" value="1"/>
</dbReference>
<keyword evidence="3 5" id="KW-0238">DNA-binding</keyword>
<dbReference type="InterPro" id="IPR001647">
    <property type="entry name" value="HTH_TetR"/>
</dbReference>
<dbReference type="Proteomes" id="UP000287866">
    <property type="component" value="Unassembled WGS sequence"/>
</dbReference>
<sequence length="218" mass="23484">MARREEARHRPGGRTPLDRATVLAAAVAMADAEGTAGVSMRRLADRLGFAVMALYNHVRSKDELLALMVDAVAAEVPPPDPGLPPMAAVRAHALDTRAAFVRHPWAPPLWLESLPGPERVDHMEALLAVLARSGLDPETAHHGFHAVNNHVIGYTLQEQAMAFPADDLADRVAVFLASVSADTHPLTVAHVHEHLGGRTESSFELVLDLILDGLVRRG</sequence>
<dbReference type="PROSITE" id="PS50977">
    <property type="entry name" value="HTH_TETR_2"/>
    <property type="match status" value="1"/>
</dbReference>
<keyword evidence="1" id="KW-0678">Repressor</keyword>
<evidence type="ECO:0000259" key="6">
    <source>
        <dbReference type="PROSITE" id="PS50977"/>
    </source>
</evidence>
<proteinExistence type="predicted"/>
<evidence type="ECO:0000313" key="7">
    <source>
        <dbReference type="EMBL" id="NHA66679.1"/>
    </source>
</evidence>
<feature type="domain" description="HTH tetR-type" evidence="6">
    <location>
        <begin position="16"/>
        <end position="76"/>
    </location>
</feature>
<name>A0A8T6QXU2_9MICO</name>
<keyword evidence="2" id="KW-0805">Transcription regulation</keyword>
<keyword evidence="4" id="KW-0804">Transcription</keyword>
<dbReference type="Pfam" id="PF00440">
    <property type="entry name" value="TetR_N"/>
    <property type="match status" value="1"/>
</dbReference>
<dbReference type="GO" id="GO:0003700">
    <property type="term" value="F:DNA-binding transcription factor activity"/>
    <property type="evidence" value="ECO:0007669"/>
    <property type="project" value="TreeGrafter"/>
</dbReference>
<dbReference type="PANTHER" id="PTHR30055">
    <property type="entry name" value="HTH-TYPE TRANSCRIPTIONAL REGULATOR RUTR"/>
    <property type="match status" value="1"/>
</dbReference>
<evidence type="ECO:0000256" key="3">
    <source>
        <dbReference type="ARBA" id="ARBA00023125"/>
    </source>
</evidence>
<accession>A0A8T6QXU2</accession>
<dbReference type="Gene3D" id="1.10.357.10">
    <property type="entry name" value="Tetracycline Repressor, domain 2"/>
    <property type="match status" value="1"/>
</dbReference>
<dbReference type="Gene3D" id="1.10.10.60">
    <property type="entry name" value="Homeodomain-like"/>
    <property type="match status" value="1"/>
</dbReference>
<gene>
    <name evidence="7" type="ORF">EPD83_001260</name>
</gene>
<dbReference type="EMBL" id="SAYU02000002">
    <property type="protein sequence ID" value="NHA66679.1"/>
    <property type="molecule type" value="Genomic_DNA"/>
</dbReference>
<keyword evidence="8" id="KW-1185">Reference proteome</keyword>
<reference evidence="7" key="1">
    <citation type="submission" date="2020-03" db="EMBL/GenBank/DDBJ databases">
        <title>Phycicoccus flavus sp. nov., a novel endophytic actinobacterium isolated from branch of Kandelia candel.</title>
        <authorList>
            <person name="Tuo L."/>
        </authorList>
    </citation>
    <scope>NUCLEOTIDE SEQUENCE</scope>
    <source>
        <strain evidence="7">CMS6Z-2</strain>
    </source>
</reference>
<dbReference type="InterPro" id="IPR004111">
    <property type="entry name" value="Repressor_TetR_C"/>
</dbReference>
<evidence type="ECO:0000256" key="2">
    <source>
        <dbReference type="ARBA" id="ARBA00023015"/>
    </source>
</evidence>
<evidence type="ECO:0000256" key="1">
    <source>
        <dbReference type="ARBA" id="ARBA00022491"/>
    </source>
</evidence>
<protein>
    <submittedName>
        <fullName evidence="7">TetR/AcrR family transcriptional regulator</fullName>
    </submittedName>
</protein>
<dbReference type="InterPro" id="IPR003012">
    <property type="entry name" value="Tet_transcr_reg_TetR"/>
</dbReference>
<dbReference type="SUPFAM" id="SSF46689">
    <property type="entry name" value="Homeodomain-like"/>
    <property type="match status" value="1"/>
</dbReference>
<evidence type="ECO:0000256" key="4">
    <source>
        <dbReference type="ARBA" id="ARBA00023163"/>
    </source>
</evidence>
<evidence type="ECO:0000313" key="8">
    <source>
        <dbReference type="Proteomes" id="UP000287866"/>
    </source>
</evidence>
<feature type="DNA-binding region" description="H-T-H motif" evidence="5">
    <location>
        <begin position="39"/>
        <end position="58"/>
    </location>
</feature>
<dbReference type="PANTHER" id="PTHR30055:SF151">
    <property type="entry name" value="TRANSCRIPTIONAL REGULATORY PROTEIN"/>
    <property type="match status" value="1"/>
</dbReference>
<dbReference type="InterPro" id="IPR009057">
    <property type="entry name" value="Homeodomain-like_sf"/>
</dbReference>
<dbReference type="GO" id="GO:0000976">
    <property type="term" value="F:transcription cis-regulatory region binding"/>
    <property type="evidence" value="ECO:0007669"/>
    <property type="project" value="TreeGrafter"/>
</dbReference>
<dbReference type="PRINTS" id="PR00400">
    <property type="entry name" value="TETREPRESSOR"/>
</dbReference>
<dbReference type="GO" id="GO:0045892">
    <property type="term" value="P:negative regulation of DNA-templated transcription"/>
    <property type="evidence" value="ECO:0007669"/>
    <property type="project" value="InterPro"/>
</dbReference>
<dbReference type="SUPFAM" id="SSF48498">
    <property type="entry name" value="Tetracyclin repressor-like, C-terminal domain"/>
    <property type="match status" value="1"/>
</dbReference>
<evidence type="ECO:0000256" key="5">
    <source>
        <dbReference type="PROSITE-ProRule" id="PRU00335"/>
    </source>
</evidence>